<dbReference type="Gene3D" id="3.20.20.140">
    <property type="entry name" value="Metal-dependent hydrolases"/>
    <property type="match status" value="2"/>
</dbReference>
<keyword evidence="3" id="KW-1185">Reference proteome</keyword>
<dbReference type="InterPro" id="IPR032466">
    <property type="entry name" value="Metal_Hydrolase"/>
</dbReference>
<comment type="caution">
    <text evidence="2">The sequence shown here is derived from an EMBL/GenBank/DDBJ whole genome shotgun (WGS) entry which is preliminary data.</text>
</comment>
<sequence>MKVLIKSGLAFVEGSPIKNVNIGINEGRIEVISRNQIEEYNDAELVISGNDRIVSPGFIVAQSFIQFYPLRYRIFSGKININELISSMDSNIAYHFSLLGAYHLLKSGVTTVLVTGPFVDSAARAVKQVGLKPIVAVGVGCYWDKGDWKKNFISMKERWGNSDSQGVVLKLCDENYVEEVFHVAKEFNSIVLLDRTVDLRGIKAENYPRLVGLGGGSRKDLEVIKNARGSISFIPSFEVSRFPLGSFKPSISIDLVPSFDIRSEMMSATTRLLLTAEEAFKASTEWGYLQLGIEGGILSVGKSSDIIIFQANEPPAYPMDIRSPYETLIFSSDNLETVIRDGEAILDGGVSLNIGSKDIDEASEKVEEIDKRVEKD</sequence>
<dbReference type="InterPro" id="IPR011059">
    <property type="entry name" value="Metal-dep_hydrolase_composite"/>
</dbReference>
<name>A0A031LTL4_9CREN</name>
<protein>
    <submittedName>
        <fullName evidence="2">Amidohydrolase</fullName>
    </submittedName>
</protein>
<dbReference type="InterPro" id="IPR050287">
    <property type="entry name" value="MTA/SAH_deaminase"/>
</dbReference>
<reference evidence="2 3" key="1">
    <citation type="submission" date="2014-03" db="EMBL/GenBank/DDBJ databases">
        <title>Draft genome sequence of the novel thermoacidophilic archaea Acidianus copahuensis ALE1 strain, isolated from Copahue volcanic area in Neuquen Argentina.</title>
        <authorList>
            <person name="Urbieta M.S."/>
            <person name="Rascovan N."/>
            <person name="Castro C."/>
            <person name="Revale S."/>
            <person name="Giaveno M.A."/>
            <person name="Vazquez M.P."/>
            <person name="Donati E.R."/>
        </authorList>
    </citation>
    <scope>NUCLEOTIDE SEQUENCE [LARGE SCALE GENOMIC DNA]</scope>
    <source>
        <strain evidence="2 3">ALE1</strain>
    </source>
</reference>
<dbReference type="AlphaFoldDB" id="A0A031LTL4"/>
<dbReference type="PANTHER" id="PTHR43794:SF11">
    <property type="entry name" value="AMIDOHYDROLASE-RELATED DOMAIN-CONTAINING PROTEIN"/>
    <property type="match status" value="1"/>
</dbReference>
<dbReference type="STRING" id="1160895.CM19_03175"/>
<accession>A0A031LTL4</accession>
<dbReference type="Gene3D" id="2.30.40.10">
    <property type="entry name" value="Urease, subunit C, domain 1"/>
    <property type="match status" value="2"/>
</dbReference>
<evidence type="ECO:0000313" key="2">
    <source>
        <dbReference type="EMBL" id="EZQ10849.1"/>
    </source>
</evidence>
<evidence type="ECO:0000256" key="1">
    <source>
        <dbReference type="ARBA" id="ARBA00022801"/>
    </source>
</evidence>
<dbReference type="GO" id="GO:0016810">
    <property type="term" value="F:hydrolase activity, acting on carbon-nitrogen (but not peptide) bonds"/>
    <property type="evidence" value="ECO:0007669"/>
    <property type="project" value="InterPro"/>
</dbReference>
<evidence type="ECO:0000313" key="3">
    <source>
        <dbReference type="Proteomes" id="UP000024332"/>
    </source>
</evidence>
<organism evidence="2 3">
    <name type="scientific">Candidatus Acidianus copahuensis</name>
    <dbReference type="NCBI Taxonomy" id="1160895"/>
    <lineage>
        <taxon>Archaea</taxon>
        <taxon>Thermoproteota</taxon>
        <taxon>Thermoprotei</taxon>
        <taxon>Sulfolobales</taxon>
        <taxon>Sulfolobaceae</taxon>
        <taxon>Acidianus</taxon>
    </lineage>
</organism>
<dbReference type="Proteomes" id="UP000024332">
    <property type="component" value="Unassembled WGS sequence"/>
</dbReference>
<dbReference type="SUPFAM" id="SSF51338">
    <property type="entry name" value="Composite domain of metallo-dependent hydrolases"/>
    <property type="match status" value="1"/>
</dbReference>
<dbReference type="RefSeq" id="WP_048098946.1">
    <property type="nucleotide sequence ID" value="NZ_JFZT01000019.1"/>
</dbReference>
<keyword evidence="1 2" id="KW-0378">Hydrolase</keyword>
<dbReference type="EMBL" id="JFZT01000019">
    <property type="protein sequence ID" value="EZQ10849.1"/>
    <property type="molecule type" value="Genomic_DNA"/>
</dbReference>
<gene>
    <name evidence="2" type="ORF">CM19_03175</name>
</gene>
<dbReference type="OrthoDB" id="35343at2157"/>
<dbReference type="PANTHER" id="PTHR43794">
    <property type="entry name" value="AMINOHYDROLASE SSNA-RELATED"/>
    <property type="match status" value="1"/>
</dbReference>
<proteinExistence type="predicted"/>
<dbReference type="SUPFAM" id="SSF51556">
    <property type="entry name" value="Metallo-dependent hydrolases"/>
    <property type="match status" value="1"/>
</dbReference>